<dbReference type="Gene3D" id="6.10.250.1580">
    <property type="match status" value="1"/>
</dbReference>
<feature type="coiled-coil region" evidence="14">
    <location>
        <begin position="33"/>
        <end position="104"/>
    </location>
</feature>
<evidence type="ECO:0000256" key="8">
    <source>
        <dbReference type="ARBA" id="ARBA00022781"/>
    </source>
</evidence>
<dbReference type="PANTHER" id="PTHR33445:SF1">
    <property type="entry name" value="ATP SYNTHASE SUBUNIT B"/>
    <property type="match status" value="1"/>
</dbReference>
<keyword evidence="4" id="KW-0813">Transport</keyword>
<evidence type="ECO:0000256" key="9">
    <source>
        <dbReference type="ARBA" id="ARBA00022989"/>
    </source>
</evidence>
<dbReference type="GO" id="GO:0046961">
    <property type="term" value="F:proton-transporting ATPase activity, rotational mechanism"/>
    <property type="evidence" value="ECO:0007669"/>
    <property type="project" value="TreeGrafter"/>
</dbReference>
<dbReference type="EMBL" id="UINC01002842">
    <property type="protein sequence ID" value="SVA00839.1"/>
    <property type="molecule type" value="Genomic_DNA"/>
</dbReference>
<comment type="similarity">
    <text evidence="3">Belongs to the ATPase B chain family.</text>
</comment>
<keyword evidence="9" id="KW-1133">Transmembrane helix</keyword>
<organism evidence="15">
    <name type="scientific">marine metagenome</name>
    <dbReference type="NCBI Taxonomy" id="408172"/>
    <lineage>
        <taxon>unclassified sequences</taxon>
        <taxon>metagenomes</taxon>
        <taxon>ecological metagenomes</taxon>
    </lineage>
</organism>
<dbReference type="HAMAP" id="MF_01398">
    <property type="entry name" value="ATP_synth_b_bprime"/>
    <property type="match status" value="1"/>
</dbReference>
<gene>
    <name evidence="15" type="ORF">METZ01_LOCUS53693</name>
</gene>
<evidence type="ECO:0000256" key="7">
    <source>
        <dbReference type="ARBA" id="ARBA00022692"/>
    </source>
</evidence>
<dbReference type="PANTHER" id="PTHR33445">
    <property type="entry name" value="ATP SYNTHASE SUBUNIT B', CHLOROPLASTIC"/>
    <property type="match status" value="1"/>
</dbReference>
<evidence type="ECO:0000256" key="4">
    <source>
        <dbReference type="ARBA" id="ARBA00022448"/>
    </source>
</evidence>
<dbReference type="InterPro" id="IPR002146">
    <property type="entry name" value="ATP_synth_b/b'su_bac/chlpt"/>
</dbReference>
<keyword evidence="11" id="KW-0472">Membrane</keyword>
<keyword evidence="7" id="KW-0812">Transmembrane</keyword>
<keyword evidence="5" id="KW-1003">Cell membrane</keyword>
<sequence length="155" mass="17882">MSFAILFFILKKFAFPPILSALDEREKKIRGDIEESEKLKQDVEQIKADLEEKLKAAHGKAETIVQLAQDEAKKLQEKTVQETEAKVKQVQREAEQEIESSRNKLLQEIRGYAAALTIASAEKFLKKTLDDTDKKRLVDESIEQVIQELEKRQRN</sequence>
<dbReference type="CDD" id="cd06503">
    <property type="entry name" value="ATP-synt_Fo_b"/>
    <property type="match status" value="1"/>
</dbReference>
<accession>A0A381SBG1</accession>
<comment type="function">
    <text evidence="13">F(1)F(0) ATP synthase produces ATP from ADP in the presence of a proton or sodium gradient. F-type ATPases consist of two structural domains, F(1) containing the extramembraneous catalytic core and F(0) containing the membrane proton channel, linked together by a central stalk and a peripheral stalk. During catalysis, ATP synthesis in the catalytic domain of F(1) is coupled via a rotary mechanism of the central stalk subunits to proton translocation.</text>
</comment>
<keyword evidence="10" id="KW-0406">Ion transport</keyword>
<evidence type="ECO:0000256" key="3">
    <source>
        <dbReference type="ARBA" id="ARBA00005513"/>
    </source>
</evidence>
<evidence type="ECO:0000256" key="6">
    <source>
        <dbReference type="ARBA" id="ARBA00022547"/>
    </source>
</evidence>
<evidence type="ECO:0000256" key="1">
    <source>
        <dbReference type="ARBA" id="ARBA00004167"/>
    </source>
</evidence>
<evidence type="ECO:0000313" key="15">
    <source>
        <dbReference type="EMBL" id="SVA00839.1"/>
    </source>
</evidence>
<dbReference type="InterPro" id="IPR050059">
    <property type="entry name" value="ATP_synthase_B_chain"/>
</dbReference>
<evidence type="ECO:0000256" key="2">
    <source>
        <dbReference type="ARBA" id="ARBA00004308"/>
    </source>
</evidence>
<keyword evidence="6" id="KW-0138">CF(0)</keyword>
<dbReference type="InterPro" id="IPR005864">
    <property type="entry name" value="ATP_synth_F0_bsu_bac"/>
</dbReference>
<evidence type="ECO:0000256" key="13">
    <source>
        <dbReference type="ARBA" id="ARBA00025198"/>
    </source>
</evidence>
<keyword evidence="8" id="KW-0375">Hydrogen ion transport</keyword>
<dbReference type="GO" id="GO:0012505">
    <property type="term" value="C:endomembrane system"/>
    <property type="evidence" value="ECO:0007669"/>
    <property type="project" value="UniProtKB-SubCell"/>
</dbReference>
<comment type="subcellular location">
    <subcellularLocation>
        <location evidence="2">Endomembrane system</location>
    </subcellularLocation>
    <subcellularLocation>
        <location evidence="1">Membrane</location>
        <topology evidence="1">Single-pass membrane protein</topology>
    </subcellularLocation>
</comment>
<dbReference type="AlphaFoldDB" id="A0A381SBG1"/>
<evidence type="ECO:0000256" key="12">
    <source>
        <dbReference type="ARBA" id="ARBA00023310"/>
    </source>
</evidence>
<name>A0A381SBG1_9ZZZZ</name>
<reference evidence="15" key="1">
    <citation type="submission" date="2018-05" db="EMBL/GenBank/DDBJ databases">
        <authorList>
            <person name="Lanie J.A."/>
            <person name="Ng W.-L."/>
            <person name="Kazmierczak K.M."/>
            <person name="Andrzejewski T.M."/>
            <person name="Davidsen T.M."/>
            <person name="Wayne K.J."/>
            <person name="Tettelin H."/>
            <person name="Glass J.I."/>
            <person name="Rusch D."/>
            <person name="Podicherti R."/>
            <person name="Tsui H.-C.T."/>
            <person name="Winkler M.E."/>
        </authorList>
    </citation>
    <scope>NUCLEOTIDE SEQUENCE</scope>
</reference>
<dbReference type="NCBIfam" id="TIGR01144">
    <property type="entry name" value="ATP_synt_b"/>
    <property type="match status" value="1"/>
</dbReference>
<dbReference type="GO" id="GO:0015986">
    <property type="term" value="P:proton motive force-driven ATP synthesis"/>
    <property type="evidence" value="ECO:0007669"/>
    <property type="project" value="InterPro"/>
</dbReference>
<dbReference type="Pfam" id="PF00430">
    <property type="entry name" value="ATP-synt_B"/>
    <property type="match status" value="1"/>
</dbReference>
<evidence type="ECO:0000256" key="11">
    <source>
        <dbReference type="ARBA" id="ARBA00023136"/>
    </source>
</evidence>
<evidence type="ECO:0000256" key="14">
    <source>
        <dbReference type="SAM" id="Coils"/>
    </source>
</evidence>
<proteinExistence type="inferred from homology"/>
<keyword evidence="14" id="KW-0175">Coiled coil</keyword>
<dbReference type="GO" id="GO:0045259">
    <property type="term" value="C:proton-transporting ATP synthase complex"/>
    <property type="evidence" value="ECO:0007669"/>
    <property type="project" value="UniProtKB-KW"/>
</dbReference>
<keyword evidence="12" id="KW-0066">ATP synthesis</keyword>
<protein>
    <submittedName>
        <fullName evidence="15">Uncharacterized protein</fullName>
    </submittedName>
</protein>
<evidence type="ECO:0000256" key="10">
    <source>
        <dbReference type="ARBA" id="ARBA00023065"/>
    </source>
</evidence>
<evidence type="ECO:0000256" key="5">
    <source>
        <dbReference type="ARBA" id="ARBA00022475"/>
    </source>
</evidence>